<name>A0A9W5KQQ6_BACCE</name>
<accession>A0A9W5KQQ6</accession>
<dbReference type="Proteomes" id="UP000006967">
    <property type="component" value="Unassembled WGS sequence"/>
</dbReference>
<sequence>MTKKLFTEREIQILSNNLYVKSVSQKGITYTEEFKHIFIEENEKGKLPRNIFEECGFDIDMIGMKRVMSSGSRWRAAYRKNDVLGLISKTLEELLRESLR</sequence>
<dbReference type="EMBL" id="AHFG01000103">
    <property type="protein sequence ID" value="EJR60565.1"/>
    <property type="molecule type" value="Genomic_DNA"/>
</dbReference>
<reference evidence="1 2" key="1">
    <citation type="submission" date="2012-04" db="EMBL/GenBank/DDBJ databases">
        <title>The Genome Sequence of Bacillus cereus VD154.</title>
        <authorList>
            <consortium name="The Broad Institute Genome Sequencing Platform"/>
            <consortium name="The Broad Institute Genome Sequencing Center for Infectious Disease"/>
            <person name="Feldgarden M."/>
            <person name="Van der Auwera G.A."/>
            <person name="Mahillon J."/>
            <person name="Duprez V."/>
            <person name="Timmery S."/>
            <person name="Mattelet C."/>
            <person name="Dierick K."/>
            <person name="Sun M."/>
            <person name="Yu Z."/>
            <person name="Zhu L."/>
            <person name="Hu X."/>
            <person name="Shank E.B."/>
            <person name="Swiecicka I."/>
            <person name="Hansen B.M."/>
            <person name="Andrup L."/>
            <person name="Young S.K."/>
            <person name="Zeng Q."/>
            <person name="Gargeya S."/>
            <person name="Fitzgerald M."/>
            <person name="Haas B."/>
            <person name="Abouelleil A."/>
            <person name="Alvarado L."/>
            <person name="Arachchi H.M."/>
            <person name="Berlin A."/>
            <person name="Chapman S.B."/>
            <person name="Goldberg J."/>
            <person name="Griggs A."/>
            <person name="Gujja S."/>
            <person name="Hansen M."/>
            <person name="Howarth C."/>
            <person name="Imamovic A."/>
            <person name="Larimer J."/>
            <person name="McCowen C."/>
            <person name="Montmayeur A."/>
            <person name="Murphy C."/>
            <person name="Neiman D."/>
            <person name="Pearson M."/>
            <person name="Priest M."/>
            <person name="Roberts A."/>
            <person name="Saif S."/>
            <person name="Shea T."/>
            <person name="Sisk P."/>
            <person name="Sykes S."/>
            <person name="Wortman J."/>
            <person name="Nusbaum C."/>
            <person name="Birren B."/>
        </authorList>
    </citation>
    <scope>NUCLEOTIDE SEQUENCE [LARGE SCALE GENOMIC DNA]</scope>
    <source>
        <strain evidence="1 2">VD154</strain>
    </source>
</reference>
<organism evidence="1 2">
    <name type="scientific">Bacillus cereus VD154</name>
    <dbReference type="NCBI Taxonomy" id="1053238"/>
    <lineage>
        <taxon>Bacteria</taxon>
        <taxon>Bacillati</taxon>
        <taxon>Bacillota</taxon>
        <taxon>Bacilli</taxon>
        <taxon>Bacillales</taxon>
        <taxon>Bacillaceae</taxon>
        <taxon>Bacillus</taxon>
        <taxon>Bacillus cereus group</taxon>
    </lineage>
</organism>
<evidence type="ECO:0000313" key="2">
    <source>
        <dbReference type="Proteomes" id="UP000006967"/>
    </source>
</evidence>
<comment type="caution">
    <text evidence="1">The sequence shown here is derived from an EMBL/GenBank/DDBJ whole genome shotgun (WGS) entry which is preliminary data.</text>
</comment>
<dbReference type="InterPro" id="IPR046929">
    <property type="entry name" value="HTH_Tnp"/>
</dbReference>
<gene>
    <name evidence="1" type="ORF">IK5_06148</name>
</gene>
<dbReference type="AlphaFoldDB" id="A0A9W5KQQ6"/>
<dbReference type="Pfam" id="PF20310">
    <property type="entry name" value="HTH_Tnp_2"/>
    <property type="match status" value="1"/>
</dbReference>
<proteinExistence type="predicted"/>
<evidence type="ECO:0000313" key="1">
    <source>
        <dbReference type="EMBL" id="EJR60565.1"/>
    </source>
</evidence>
<protein>
    <submittedName>
        <fullName evidence="1">Uncharacterized protein</fullName>
    </submittedName>
</protein>